<evidence type="ECO:0000256" key="2">
    <source>
        <dbReference type="ARBA" id="ARBA00022617"/>
    </source>
</evidence>
<dbReference type="AlphaFoldDB" id="A0A1H8ELR9"/>
<feature type="domain" description="Nitrite/Sulfite reductase ferredoxin-like" evidence="7">
    <location>
        <begin position="244"/>
        <end position="315"/>
    </location>
</feature>
<evidence type="ECO:0000256" key="1">
    <source>
        <dbReference type="ARBA" id="ARBA00022485"/>
    </source>
</evidence>
<evidence type="ECO:0000256" key="5">
    <source>
        <dbReference type="ARBA" id="ARBA00023004"/>
    </source>
</evidence>
<name>A0A1H8ELR9_9ACTN</name>
<accession>A0A1H8ELR9</accession>
<dbReference type="InterPro" id="IPR045854">
    <property type="entry name" value="NO2/SO3_Rdtase_4Fe4S_sf"/>
</dbReference>
<evidence type="ECO:0000259" key="7">
    <source>
        <dbReference type="Pfam" id="PF03460"/>
    </source>
</evidence>
<keyword evidence="4" id="KW-0560">Oxidoreductase</keyword>
<evidence type="ECO:0000313" key="8">
    <source>
        <dbReference type="EMBL" id="SEN19797.1"/>
    </source>
</evidence>
<dbReference type="GO" id="GO:0046872">
    <property type="term" value="F:metal ion binding"/>
    <property type="evidence" value="ECO:0007669"/>
    <property type="project" value="UniProtKB-KW"/>
</dbReference>
<dbReference type="EMBL" id="FOBF01000023">
    <property type="protein sequence ID" value="SEN19797.1"/>
    <property type="molecule type" value="Genomic_DNA"/>
</dbReference>
<keyword evidence="9" id="KW-1185">Reference proteome</keyword>
<dbReference type="PANTHER" id="PTHR32439">
    <property type="entry name" value="FERREDOXIN--NITRITE REDUCTASE, CHLOROPLASTIC"/>
    <property type="match status" value="1"/>
</dbReference>
<keyword evidence="2" id="KW-0349">Heme</keyword>
<dbReference type="GO" id="GO:0016491">
    <property type="term" value="F:oxidoreductase activity"/>
    <property type="evidence" value="ECO:0007669"/>
    <property type="project" value="UniProtKB-KW"/>
</dbReference>
<keyword evidence="5" id="KW-0408">Iron</keyword>
<dbReference type="GO" id="GO:0051539">
    <property type="term" value="F:4 iron, 4 sulfur cluster binding"/>
    <property type="evidence" value="ECO:0007669"/>
    <property type="project" value="UniProtKB-KW"/>
</dbReference>
<dbReference type="Gene3D" id="3.30.413.10">
    <property type="entry name" value="Sulfite Reductase Hemoprotein, domain 1"/>
    <property type="match status" value="1"/>
</dbReference>
<evidence type="ECO:0000256" key="3">
    <source>
        <dbReference type="ARBA" id="ARBA00022723"/>
    </source>
</evidence>
<sequence>MPSSPTGLPRRAGLDACPGALQTHQAADGALARVRLPGGTVTAAQLRELAGCAAELGSGVIELTSRGNVQVRGLRSADAFAARLAAAGLLPSASHERARNIVASPLDGRGPGGRVATRPLVEALDLALRARPRLAELPGRFLFALDDGTGDVASLGADVTYTPDGLLVAGTRLRLPGTPGDPIPLMLALAEAFLDERQDAAPSVAWRITELPGGPARVAGRLGGAVIPSEQGGTPRGGRAGLVVQRDGRLALEAVVPLARLTAAQARTLADAAAEARSVPEEDVGGEIVRFTPWRGVVLQDLAPEAAARVCNRLTRAGLVTDPGSPWVGVTACTGRPGCAKSLADVRADASRWVAGRSRAPETPVHWAGCERRCGLPRGPVVQMIATGHGYEERAQ</sequence>
<evidence type="ECO:0000256" key="6">
    <source>
        <dbReference type="ARBA" id="ARBA00023014"/>
    </source>
</evidence>
<evidence type="ECO:0000313" key="9">
    <source>
        <dbReference type="Proteomes" id="UP000198953"/>
    </source>
</evidence>
<proteinExistence type="predicted"/>
<evidence type="ECO:0000256" key="4">
    <source>
        <dbReference type="ARBA" id="ARBA00023002"/>
    </source>
</evidence>
<keyword evidence="1" id="KW-0004">4Fe-4S</keyword>
<protein>
    <submittedName>
        <fullName evidence="8">Precorrin-3B synthase</fullName>
    </submittedName>
</protein>
<dbReference type="InterPro" id="IPR051329">
    <property type="entry name" value="NIR_SIR_4Fe-4S"/>
</dbReference>
<keyword evidence="3" id="KW-0479">Metal-binding</keyword>
<dbReference type="PANTHER" id="PTHR32439:SF9">
    <property type="entry name" value="BLR3264 PROTEIN"/>
    <property type="match status" value="1"/>
</dbReference>
<dbReference type="Gene3D" id="3.90.480.10">
    <property type="entry name" value="Sulfite Reductase Hemoprotein,Domain 2"/>
    <property type="match status" value="2"/>
</dbReference>
<organism evidence="8 9">
    <name type="scientific">Nonomuraea pusilla</name>
    <dbReference type="NCBI Taxonomy" id="46177"/>
    <lineage>
        <taxon>Bacteria</taxon>
        <taxon>Bacillati</taxon>
        <taxon>Actinomycetota</taxon>
        <taxon>Actinomycetes</taxon>
        <taxon>Streptosporangiales</taxon>
        <taxon>Streptosporangiaceae</taxon>
        <taxon>Nonomuraea</taxon>
    </lineage>
</organism>
<gene>
    <name evidence="8" type="ORF">SAMN05660976_07011</name>
</gene>
<keyword evidence="6" id="KW-0411">Iron-sulfur</keyword>
<feature type="domain" description="Nitrite/Sulfite reductase ferredoxin-like" evidence="7">
    <location>
        <begin position="28"/>
        <end position="79"/>
    </location>
</feature>
<dbReference type="OrthoDB" id="105450at2"/>
<dbReference type="InterPro" id="IPR005117">
    <property type="entry name" value="NiRdtase/SiRdtase_haem-b_fer"/>
</dbReference>
<dbReference type="STRING" id="46177.SAMN05660976_07011"/>
<dbReference type="InterPro" id="IPR036136">
    <property type="entry name" value="Nit/Sulf_reduc_fer-like_dom_sf"/>
</dbReference>
<reference evidence="8 9" key="1">
    <citation type="submission" date="2016-10" db="EMBL/GenBank/DDBJ databases">
        <authorList>
            <person name="de Groot N.N."/>
        </authorList>
    </citation>
    <scope>NUCLEOTIDE SEQUENCE [LARGE SCALE GENOMIC DNA]</scope>
    <source>
        <strain evidence="8 9">DSM 43357</strain>
    </source>
</reference>
<dbReference type="Pfam" id="PF03460">
    <property type="entry name" value="NIR_SIR_ferr"/>
    <property type="match status" value="2"/>
</dbReference>
<dbReference type="SUPFAM" id="SSF55124">
    <property type="entry name" value="Nitrite/Sulfite reductase N-terminal domain-like"/>
    <property type="match status" value="2"/>
</dbReference>
<dbReference type="RefSeq" id="WP_091104801.1">
    <property type="nucleotide sequence ID" value="NZ_FOBF01000023.1"/>
</dbReference>
<dbReference type="Proteomes" id="UP000198953">
    <property type="component" value="Unassembled WGS sequence"/>
</dbReference>